<gene>
    <name evidence="2" type="ORF">BDD14_5915</name>
</gene>
<evidence type="ECO:0000259" key="1">
    <source>
        <dbReference type="Pfam" id="PF00899"/>
    </source>
</evidence>
<dbReference type="Proteomes" id="UP000292958">
    <property type="component" value="Unassembled WGS sequence"/>
</dbReference>
<dbReference type="AlphaFoldDB" id="A0A4Q7YFE7"/>
<dbReference type="SUPFAM" id="SSF69572">
    <property type="entry name" value="Activating enzymes of the ubiquitin-like proteins"/>
    <property type="match status" value="1"/>
</dbReference>
<dbReference type="InterPro" id="IPR022500">
    <property type="entry name" value="PRTRC_ThiF"/>
</dbReference>
<accession>A0A4Q7YFE7</accession>
<dbReference type="OrthoDB" id="5298642at2"/>
<organism evidence="2 3">
    <name type="scientific">Edaphobacter modestus</name>
    <dbReference type="NCBI Taxonomy" id="388466"/>
    <lineage>
        <taxon>Bacteria</taxon>
        <taxon>Pseudomonadati</taxon>
        <taxon>Acidobacteriota</taxon>
        <taxon>Terriglobia</taxon>
        <taxon>Terriglobales</taxon>
        <taxon>Acidobacteriaceae</taxon>
        <taxon>Edaphobacter</taxon>
    </lineage>
</organism>
<dbReference type="Gene3D" id="3.40.50.720">
    <property type="entry name" value="NAD(P)-binding Rossmann-like Domain"/>
    <property type="match status" value="1"/>
</dbReference>
<dbReference type="InterPro" id="IPR000594">
    <property type="entry name" value="ThiF_NAD_FAD-bd"/>
</dbReference>
<proteinExistence type="predicted"/>
<feature type="domain" description="THIF-type NAD/FAD binding fold" evidence="1">
    <location>
        <begin position="24"/>
        <end position="229"/>
    </location>
</feature>
<dbReference type="NCBIfam" id="TIGR03736">
    <property type="entry name" value="PRTRC_ThiF"/>
    <property type="match status" value="1"/>
</dbReference>
<evidence type="ECO:0000313" key="2">
    <source>
        <dbReference type="EMBL" id="RZU35161.1"/>
    </source>
</evidence>
<evidence type="ECO:0000313" key="3">
    <source>
        <dbReference type="Proteomes" id="UP000292958"/>
    </source>
</evidence>
<reference evidence="2 3" key="1">
    <citation type="submission" date="2019-02" db="EMBL/GenBank/DDBJ databases">
        <title>Genomic Encyclopedia of Archaeal and Bacterial Type Strains, Phase II (KMG-II): from individual species to whole genera.</title>
        <authorList>
            <person name="Goeker M."/>
        </authorList>
    </citation>
    <scope>NUCLEOTIDE SEQUENCE [LARGE SCALE GENOMIC DNA]</scope>
    <source>
        <strain evidence="2 3">DSM 18101</strain>
    </source>
</reference>
<dbReference type="CDD" id="cd01483">
    <property type="entry name" value="E1_enzyme_family"/>
    <property type="match status" value="1"/>
</dbReference>
<dbReference type="EMBL" id="SHKW01000003">
    <property type="protein sequence ID" value="RZU35161.1"/>
    <property type="molecule type" value="Genomic_DNA"/>
</dbReference>
<sequence>MTTQTTSKTTETIEHHIPSSLLTRKVRVTIVGCGGTGSAIACGLPYLHQSMMALGHPYGLDVTLVDGDVVSHTNCVRQPFSVSDIGLHKVIVLTNRINLFWGFNWKAVPHFLDETWREETDILIGCVDTRAARNKMTRSLAYGHCSYALDIGNNYDSGQFILGQPKNSRNNKCRLRLPTVAELFPEIIDPTLDEKDDLPSCSDIQALTKQAAFINQTLAFQALAMLAKLFREGRLSHHGCFLNLSQGRMVPIPIKYAGKKRS</sequence>
<keyword evidence="3" id="KW-1185">Reference proteome</keyword>
<name>A0A4Q7YFE7_9BACT</name>
<protein>
    <submittedName>
        <fullName evidence="2">PRTRC genetic system ThiF family protein</fullName>
    </submittedName>
</protein>
<dbReference type="InterPro" id="IPR035985">
    <property type="entry name" value="Ubiquitin-activating_enz"/>
</dbReference>
<comment type="caution">
    <text evidence="2">The sequence shown here is derived from an EMBL/GenBank/DDBJ whole genome shotgun (WGS) entry which is preliminary data.</text>
</comment>
<dbReference type="GO" id="GO:0008641">
    <property type="term" value="F:ubiquitin-like modifier activating enzyme activity"/>
    <property type="evidence" value="ECO:0007669"/>
    <property type="project" value="InterPro"/>
</dbReference>
<dbReference type="Pfam" id="PF00899">
    <property type="entry name" value="ThiF"/>
    <property type="match status" value="1"/>
</dbReference>
<dbReference type="RefSeq" id="WP_130424361.1">
    <property type="nucleotide sequence ID" value="NZ_SHKW01000003.1"/>
</dbReference>